<feature type="transmembrane region" description="Helical" evidence="2">
    <location>
        <begin position="40"/>
        <end position="59"/>
    </location>
</feature>
<organism evidence="3 4">
    <name type="scientific">Corynebacterium callunae DSM 20147</name>
    <dbReference type="NCBI Taxonomy" id="1121353"/>
    <lineage>
        <taxon>Bacteria</taxon>
        <taxon>Bacillati</taxon>
        <taxon>Actinomycetota</taxon>
        <taxon>Actinomycetes</taxon>
        <taxon>Mycobacteriales</taxon>
        <taxon>Corynebacteriaceae</taxon>
        <taxon>Corynebacterium</taxon>
    </lineage>
</organism>
<evidence type="ECO:0000256" key="2">
    <source>
        <dbReference type="SAM" id="Phobius"/>
    </source>
</evidence>
<keyword evidence="2" id="KW-0812">Transmembrane</keyword>
<evidence type="ECO:0000313" key="4">
    <source>
        <dbReference type="Proteomes" id="UP000011760"/>
    </source>
</evidence>
<feature type="transmembrane region" description="Helical" evidence="2">
    <location>
        <begin position="131"/>
        <end position="150"/>
    </location>
</feature>
<sequence>MTNQQPQDPTAQSVPDSADSPFQISQYDDHRRPLQRAVKFGTIALVVLTVVSLAIWGTTRGLPGVWGVLIGAAVGGGFVLLTALSVLVTANSNVTTTGAVVLGSWLLKIVILVIVLAVIKDMTFYDNVALFVTVVIALLAVLLTEVWGVITSRVTYVG</sequence>
<dbReference type="EMBL" id="CP004354">
    <property type="protein sequence ID" value="AGG66563.1"/>
    <property type="molecule type" value="Genomic_DNA"/>
</dbReference>
<dbReference type="eggNOG" id="ENOG5032DKN">
    <property type="taxonomic scope" value="Bacteria"/>
</dbReference>
<name>M1UYH9_9CORY</name>
<feature type="transmembrane region" description="Helical" evidence="2">
    <location>
        <begin position="99"/>
        <end position="119"/>
    </location>
</feature>
<reference evidence="3 4" key="1">
    <citation type="submission" date="2013-02" db="EMBL/GenBank/DDBJ databases">
        <title>The complete genome sequence of Corynebacterium callunae DSM 20147.</title>
        <authorList>
            <person name="Ruckert C."/>
            <person name="Albersmeier A."/>
            <person name="Kalinowski J."/>
        </authorList>
    </citation>
    <scope>NUCLEOTIDE SEQUENCE [LARGE SCALE GENOMIC DNA]</scope>
    <source>
        <strain evidence="3 4">DSM 20147</strain>
    </source>
</reference>
<feature type="transmembrane region" description="Helical" evidence="2">
    <location>
        <begin position="65"/>
        <end position="87"/>
    </location>
</feature>
<dbReference type="PATRIC" id="fig|1121353.3.peg.1145"/>
<dbReference type="AlphaFoldDB" id="M1UYH9"/>
<dbReference type="KEGG" id="ccn:H924_05595"/>
<proteinExistence type="predicted"/>
<keyword evidence="4" id="KW-1185">Reference proteome</keyword>
<evidence type="ECO:0000256" key="1">
    <source>
        <dbReference type="SAM" id="MobiDB-lite"/>
    </source>
</evidence>
<accession>M1UYH9</accession>
<evidence type="ECO:0000313" key="3">
    <source>
        <dbReference type="EMBL" id="AGG66563.1"/>
    </source>
</evidence>
<feature type="region of interest" description="Disordered" evidence="1">
    <location>
        <begin position="1"/>
        <end position="20"/>
    </location>
</feature>
<protein>
    <recommendedName>
        <fullName evidence="5">ATP synthase protein I</fullName>
    </recommendedName>
</protein>
<keyword evidence="2" id="KW-1133">Transmembrane helix</keyword>
<keyword evidence="2" id="KW-0472">Membrane</keyword>
<dbReference type="STRING" id="1121353.H924_05595"/>
<dbReference type="HOGENOM" id="CLU_129260_1_0_11"/>
<dbReference type="Proteomes" id="UP000011760">
    <property type="component" value="Chromosome"/>
</dbReference>
<gene>
    <name evidence="3" type="ORF">H924_05595</name>
</gene>
<evidence type="ECO:0008006" key="5">
    <source>
        <dbReference type="Google" id="ProtNLM"/>
    </source>
</evidence>